<dbReference type="PANTHER" id="PTHR40072">
    <property type="entry name" value="MOLYBDOPTERIN-GUANINE DINUCLEOTIDE BIOSYNTHESIS ADAPTER PROTEIN-RELATED"/>
    <property type="match status" value="1"/>
</dbReference>
<sequence>MEVIQVVGYKNSGKTTLSTKLIDFLTAKGIRVGSLKHHGHGGQPIGIESTDSEKHRRAGSVIAGVEGGGVLQLSNRNEWDVEQVVDLYRYFGVECLVVEGYKSYSYKKIVLIRHTDDLHVLDQVDNIIAVVSTIPLSGSGFSFPIYNREKVDELMEWIYLEWVSLAREEC</sequence>
<dbReference type="InterPro" id="IPR004435">
    <property type="entry name" value="MobB_dom"/>
</dbReference>
<dbReference type="InterPro" id="IPR052539">
    <property type="entry name" value="MGD_biosynthesis_adapter"/>
</dbReference>
<dbReference type="InterPro" id="IPR027417">
    <property type="entry name" value="P-loop_NTPase"/>
</dbReference>
<dbReference type="EMBL" id="WOCA01000021">
    <property type="protein sequence ID" value="MUK90434.1"/>
    <property type="molecule type" value="Genomic_DNA"/>
</dbReference>
<dbReference type="AlphaFoldDB" id="A0A6N8FPA0"/>
<organism evidence="2 3">
    <name type="scientific">Ornithinibacillus caprae</name>
    <dbReference type="NCBI Taxonomy" id="2678566"/>
    <lineage>
        <taxon>Bacteria</taxon>
        <taxon>Bacillati</taxon>
        <taxon>Bacillota</taxon>
        <taxon>Bacilli</taxon>
        <taxon>Bacillales</taxon>
        <taxon>Bacillaceae</taxon>
        <taxon>Ornithinibacillus</taxon>
    </lineage>
</organism>
<evidence type="ECO:0000313" key="3">
    <source>
        <dbReference type="Proteomes" id="UP000469125"/>
    </source>
</evidence>
<feature type="domain" description="Molybdopterin-guanine dinucleotide biosynthesis protein B (MobB)" evidence="1">
    <location>
        <begin position="3"/>
        <end position="132"/>
    </location>
</feature>
<dbReference type="Proteomes" id="UP000469125">
    <property type="component" value="Unassembled WGS sequence"/>
</dbReference>
<dbReference type="Pfam" id="PF03205">
    <property type="entry name" value="MobB"/>
    <property type="match status" value="1"/>
</dbReference>
<evidence type="ECO:0000259" key="1">
    <source>
        <dbReference type="Pfam" id="PF03205"/>
    </source>
</evidence>
<dbReference type="PANTHER" id="PTHR40072:SF1">
    <property type="entry name" value="MOLYBDOPTERIN-GUANINE DINUCLEOTIDE BIOSYNTHESIS ADAPTER PROTEIN"/>
    <property type="match status" value="1"/>
</dbReference>
<dbReference type="NCBIfam" id="TIGR00176">
    <property type="entry name" value="mobB"/>
    <property type="match status" value="1"/>
</dbReference>
<dbReference type="Gene3D" id="3.40.50.300">
    <property type="entry name" value="P-loop containing nucleotide triphosphate hydrolases"/>
    <property type="match status" value="1"/>
</dbReference>
<accession>A0A6N8FPA0</accession>
<evidence type="ECO:0000313" key="2">
    <source>
        <dbReference type="EMBL" id="MUK90434.1"/>
    </source>
</evidence>
<dbReference type="RefSeq" id="WP_155671224.1">
    <property type="nucleotide sequence ID" value="NZ_WOCA01000021.1"/>
</dbReference>
<gene>
    <name evidence="2" type="primary">mobB</name>
    <name evidence="2" type="ORF">GMD78_18910</name>
</gene>
<dbReference type="CDD" id="cd03116">
    <property type="entry name" value="MobB"/>
    <property type="match status" value="1"/>
</dbReference>
<comment type="caution">
    <text evidence="2">The sequence shown here is derived from an EMBL/GenBank/DDBJ whole genome shotgun (WGS) entry which is preliminary data.</text>
</comment>
<name>A0A6N8FPA0_9BACI</name>
<keyword evidence="3" id="KW-1185">Reference proteome</keyword>
<proteinExistence type="predicted"/>
<dbReference type="GO" id="GO:0005525">
    <property type="term" value="F:GTP binding"/>
    <property type="evidence" value="ECO:0007669"/>
    <property type="project" value="InterPro"/>
</dbReference>
<reference evidence="2 3" key="1">
    <citation type="submission" date="2019-11" db="EMBL/GenBank/DDBJ databases">
        <authorList>
            <person name="Li X."/>
        </authorList>
    </citation>
    <scope>NUCLEOTIDE SEQUENCE [LARGE SCALE GENOMIC DNA]</scope>
    <source>
        <strain evidence="2 3">L9</strain>
    </source>
</reference>
<protein>
    <submittedName>
        <fullName evidence="2">Molybdopterin-guanine dinucleotide biosynthesis protein B</fullName>
    </submittedName>
</protein>
<dbReference type="SUPFAM" id="SSF52540">
    <property type="entry name" value="P-loop containing nucleoside triphosphate hydrolases"/>
    <property type="match status" value="1"/>
</dbReference>
<dbReference type="GO" id="GO:0006777">
    <property type="term" value="P:Mo-molybdopterin cofactor biosynthetic process"/>
    <property type="evidence" value="ECO:0007669"/>
    <property type="project" value="InterPro"/>
</dbReference>